<evidence type="ECO:0000256" key="1">
    <source>
        <dbReference type="SAM" id="MobiDB-lite"/>
    </source>
</evidence>
<protein>
    <recommendedName>
        <fullName evidence="4">Transcriptional repressor protein KorC</fullName>
    </recommendedName>
</protein>
<gene>
    <name evidence="2" type="ORF">DET50_13014</name>
</gene>
<feature type="region of interest" description="Disordered" evidence="1">
    <location>
        <begin position="1"/>
        <end position="21"/>
    </location>
</feature>
<evidence type="ECO:0000313" key="3">
    <source>
        <dbReference type="Proteomes" id="UP000252995"/>
    </source>
</evidence>
<evidence type="ECO:0000313" key="2">
    <source>
        <dbReference type="EMBL" id="RBP21723.1"/>
    </source>
</evidence>
<reference evidence="2 3" key="1">
    <citation type="submission" date="2018-06" db="EMBL/GenBank/DDBJ databases">
        <title>Freshwater and sediment microbial communities from various areas in North America, analyzing microbe dynamics in response to fracking.</title>
        <authorList>
            <person name="Lamendella R."/>
        </authorList>
    </citation>
    <scope>NUCLEOTIDE SEQUENCE [LARGE SCALE GENOMIC DNA]</scope>
    <source>
        <strain evidence="2 3">114J</strain>
    </source>
</reference>
<dbReference type="Proteomes" id="UP000252995">
    <property type="component" value="Unassembled WGS sequence"/>
</dbReference>
<comment type="caution">
    <text evidence="2">The sequence shown here is derived from an EMBL/GenBank/DDBJ whole genome shotgun (WGS) entry which is preliminary data.</text>
</comment>
<accession>A0A366G487</accession>
<proteinExistence type="predicted"/>
<dbReference type="AlphaFoldDB" id="A0A366G487"/>
<evidence type="ECO:0008006" key="4">
    <source>
        <dbReference type="Google" id="ProtNLM"/>
    </source>
</evidence>
<dbReference type="EMBL" id="QNRO01000030">
    <property type="protein sequence ID" value="RBP21723.1"/>
    <property type="molecule type" value="Genomic_DNA"/>
</dbReference>
<organism evidence="2 3">
    <name type="scientific">Marinobacter pelagius</name>
    <dbReference type="NCBI Taxonomy" id="379482"/>
    <lineage>
        <taxon>Bacteria</taxon>
        <taxon>Pseudomonadati</taxon>
        <taxon>Pseudomonadota</taxon>
        <taxon>Gammaproteobacteria</taxon>
        <taxon>Pseudomonadales</taxon>
        <taxon>Marinobacteraceae</taxon>
        <taxon>Marinobacter</taxon>
    </lineage>
</organism>
<dbReference type="OrthoDB" id="9013626at2"/>
<sequence>MSDSTIQIRPETLRPASAWEQPTKDEVRELIRLTGLTGAEVAALLGLTAQGNKSGRGSRTVRRWTAGDTPIPYPAWAILAHQAGFGLIWVD</sequence>
<name>A0A366G487_9GAMM</name>